<dbReference type="GO" id="GO:0046872">
    <property type="term" value="F:metal ion binding"/>
    <property type="evidence" value="ECO:0007669"/>
    <property type="project" value="InterPro"/>
</dbReference>
<comment type="caution">
    <text evidence="2">The sequence shown here is derived from an EMBL/GenBank/DDBJ whole genome shotgun (WGS) entry which is preliminary data.</text>
</comment>
<dbReference type="InterPro" id="IPR036423">
    <property type="entry name" value="SOD-like_Cu/Zn_dom_sf"/>
</dbReference>
<gene>
    <name evidence="2" type="ORF">C4900_04365</name>
</gene>
<name>A0A368HL34_9GAMM</name>
<evidence type="ECO:0000313" key="3">
    <source>
        <dbReference type="Proteomes" id="UP000253250"/>
    </source>
</evidence>
<sequence>MSVAAAGLAMSPVFANPLKVPLRSENGSGESGYALLYPHGARTLVVVHLHGTPKGIAQPDHIHPGTCPNVNPRPAYMLKPVTHGKSVTMVHARLKALLAKPMAINVHESESDMQKYVACGDIRAH</sequence>
<proteinExistence type="inferred from homology"/>
<dbReference type="AlphaFoldDB" id="A0A368HL34"/>
<comment type="similarity">
    <text evidence="1">Belongs to the Cu-Zn superoxide dismutase family.</text>
</comment>
<keyword evidence="3" id="KW-1185">Reference proteome</keyword>
<reference evidence="2 3" key="1">
    <citation type="submission" date="2018-02" db="EMBL/GenBank/DDBJ databases">
        <title>Insights into the biology of acidophilic members of the Acidiferrobacteraceae family derived from comparative genomic analyses.</title>
        <authorList>
            <person name="Issotta F."/>
            <person name="Thyssen C."/>
            <person name="Mena C."/>
            <person name="Moya A."/>
            <person name="Bellenberg S."/>
            <person name="Sproer C."/>
            <person name="Covarrubias P.C."/>
            <person name="Sand W."/>
            <person name="Quatrini R."/>
            <person name="Vera M."/>
        </authorList>
    </citation>
    <scope>NUCLEOTIDE SEQUENCE [LARGE SCALE GENOMIC DNA]</scope>
    <source>
        <strain evidence="3">m-1</strain>
    </source>
</reference>
<accession>A0A368HL34</accession>
<dbReference type="EMBL" id="PSYR01000001">
    <property type="protein sequence ID" value="RCN58990.1"/>
    <property type="molecule type" value="Genomic_DNA"/>
</dbReference>
<dbReference type="OrthoDB" id="9154669at2"/>
<evidence type="ECO:0008006" key="4">
    <source>
        <dbReference type="Google" id="ProtNLM"/>
    </source>
</evidence>
<evidence type="ECO:0000256" key="1">
    <source>
        <dbReference type="ARBA" id="ARBA00010457"/>
    </source>
</evidence>
<evidence type="ECO:0000313" key="2">
    <source>
        <dbReference type="EMBL" id="RCN58990.1"/>
    </source>
</evidence>
<protein>
    <recommendedName>
        <fullName evidence="4">CHRD domain-containing protein</fullName>
    </recommendedName>
</protein>
<organism evidence="2 3">
    <name type="scientific">Acidiferrobacter thiooxydans</name>
    <dbReference type="NCBI Taxonomy" id="163359"/>
    <lineage>
        <taxon>Bacteria</taxon>
        <taxon>Pseudomonadati</taxon>
        <taxon>Pseudomonadota</taxon>
        <taxon>Gammaproteobacteria</taxon>
        <taxon>Acidiferrobacterales</taxon>
        <taxon>Acidiferrobacteraceae</taxon>
        <taxon>Acidiferrobacter</taxon>
    </lineage>
</organism>
<dbReference type="GO" id="GO:0006801">
    <property type="term" value="P:superoxide metabolic process"/>
    <property type="evidence" value="ECO:0007669"/>
    <property type="project" value="InterPro"/>
</dbReference>
<dbReference type="Proteomes" id="UP000253250">
    <property type="component" value="Unassembled WGS sequence"/>
</dbReference>
<dbReference type="SUPFAM" id="SSF49329">
    <property type="entry name" value="Cu,Zn superoxide dismutase-like"/>
    <property type="match status" value="1"/>
</dbReference>